<dbReference type="InterPro" id="IPR038056">
    <property type="entry name" value="YjbR-like_sf"/>
</dbReference>
<organism evidence="1 4">
    <name type="scientific">Myxococcus virescens</name>
    <dbReference type="NCBI Taxonomy" id="83456"/>
    <lineage>
        <taxon>Bacteria</taxon>
        <taxon>Pseudomonadati</taxon>
        <taxon>Myxococcota</taxon>
        <taxon>Myxococcia</taxon>
        <taxon>Myxococcales</taxon>
        <taxon>Cystobacterineae</taxon>
        <taxon>Myxococcaceae</taxon>
        <taxon>Myxococcus</taxon>
    </lineage>
</organism>
<comment type="caution">
    <text evidence="1">The sequence shown here is derived from an EMBL/GenBank/DDBJ whole genome shotgun (WGS) entry which is preliminary data.</text>
</comment>
<dbReference type="Gene3D" id="3.90.1150.30">
    <property type="match status" value="1"/>
</dbReference>
<sequence length="131" mass="14621">MATRGRRRAIRGGGTQGLTFDAVRALALSLPGMEEGTSFGTPSFRVRKKFIARFHEDGESLVVKVEPGVRDVLMQAEPDSCYITDHYAGYPEYLLVRVAAARPALVRQLLEDAWRRTASQRQLAERARDAD</sequence>
<evidence type="ECO:0000313" key="3">
    <source>
        <dbReference type="Proteomes" id="UP000198717"/>
    </source>
</evidence>
<evidence type="ECO:0008006" key="5">
    <source>
        <dbReference type="Google" id="ProtNLM"/>
    </source>
</evidence>
<proteinExistence type="predicted"/>
<dbReference type="SUPFAM" id="SSF142906">
    <property type="entry name" value="YjbR-like"/>
    <property type="match status" value="1"/>
</dbReference>
<evidence type="ECO:0000313" key="1">
    <source>
        <dbReference type="EMBL" id="GEL72641.1"/>
    </source>
</evidence>
<accession>A0A511HGG2</accession>
<reference evidence="1 4" key="2">
    <citation type="submission" date="2019-07" db="EMBL/GenBank/DDBJ databases">
        <title>Whole genome shotgun sequence of Myxococcus virescens NBRC 100334.</title>
        <authorList>
            <person name="Hosoyama A."/>
            <person name="Uohara A."/>
            <person name="Ohji S."/>
            <person name="Ichikawa N."/>
        </authorList>
    </citation>
    <scope>NUCLEOTIDE SEQUENCE [LARGE SCALE GENOMIC DNA]</scope>
    <source>
        <strain evidence="1 4">NBRC 100334</strain>
    </source>
</reference>
<dbReference type="RefSeq" id="WP_244172268.1">
    <property type="nucleotide sequence ID" value="NZ_BJVY01000026.1"/>
</dbReference>
<name>A0A511HGG2_9BACT</name>
<gene>
    <name evidence="1" type="ORF">MVI01_44250</name>
    <name evidence="2" type="ORF">SAMN04488504_12079</name>
</gene>
<evidence type="ECO:0000313" key="4">
    <source>
        <dbReference type="Proteomes" id="UP000321224"/>
    </source>
</evidence>
<dbReference type="InterPro" id="IPR058532">
    <property type="entry name" value="YjbR/MT2646/Rv2570-like"/>
</dbReference>
<dbReference type="EMBL" id="BJVY01000026">
    <property type="protein sequence ID" value="GEL72641.1"/>
    <property type="molecule type" value="Genomic_DNA"/>
</dbReference>
<dbReference type="AlphaFoldDB" id="A0A511HGG2"/>
<reference evidence="2 3" key="1">
    <citation type="submission" date="2016-10" db="EMBL/GenBank/DDBJ databases">
        <authorList>
            <person name="Varghese N."/>
            <person name="Submissions S."/>
        </authorList>
    </citation>
    <scope>NUCLEOTIDE SEQUENCE [LARGE SCALE GENOMIC DNA]</scope>
    <source>
        <strain evidence="2 3">DSM 2260</strain>
    </source>
</reference>
<protein>
    <recommendedName>
        <fullName evidence="5">MmcQ/YjbR family DNA-binding protein</fullName>
    </recommendedName>
</protein>
<dbReference type="Pfam" id="PF04237">
    <property type="entry name" value="YjbR"/>
    <property type="match status" value="1"/>
</dbReference>
<dbReference type="Proteomes" id="UP000198717">
    <property type="component" value="Unassembled WGS sequence"/>
</dbReference>
<dbReference type="EMBL" id="FNAJ01000020">
    <property type="protein sequence ID" value="SDF11260.1"/>
    <property type="molecule type" value="Genomic_DNA"/>
</dbReference>
<dbReference type="Proteomes" id="UP000321224">
    <property type="component" value="Unassembled WGS sequence"/>
</dbReference>
<keyword evidence="3" id="KW-1185">Reference proteome</keyword>
<evidence type="ECO:0000313" key="2">
    <source>
        <dbReference type="EMBL" id="SDF11260.1"/>
    </source>
</evidence>